<feature type="domain" description="FtsK" evidence="6">
    <location>
        <begin position="309"/>
        <end position="500"/>
    </location>
</feature>
<dbReference type="EMBL" id="NTFS01000418">
    <property type="protein sequence ID" value="PAX51320.1"/>
    <property type="molecule type" value="Genomic_DNA"/>
</dbReference>
<dbReference type="GO" id="GO:0005524">
    <property type="term" value="F:ATP binding"/>
    <property type="evidence" value="ECO:0007669"/>
    <property type="project" value="UniProtKB-UniRule"/>
</dbReference>
<comment type="caution">
    <text evidence="7">The sequence shown here is derived from an EMBL/GenBank/DDBJ whole genome shotgun (WGS) entry which is preliminary data.</text>
</comment>
<evidence type="ECO:0000256" key="3">
    <source>
        <dbReference type="ARBA" id="ARBA00022840"/>
    </source>
</evidence>
<keyword evidence="8" id="KW-1185">Reference proteome</keyword>
<dbReference type="AlphaFoldDB" id="A0A2A2TC47"/>
<evidence type="ECO:0000313" key="7">
    <source>
        <dbReference type="EMBL" id="PAX51320.1"/>
    </source>
</evidence>
<dbReference type="Gene3D" id="3.30.980.40">
    <property type="match status" value="1"/>
</dbReference>
<dbReference type="SUPFAM" id="SSF52540">
    <property type="entry name" value="P-loop containing nucleoside triphosphate hydrolases"/>
    <property type="match status" value="1"/>
</dbReference>
<gene>
    <name evidence="7" type="ORF">CK510_25445</name>
</gene>
<dbReference type="InterPro" id="IPR027417">
    <property type="entry name" value="P-loop_NTPase"/>
</dbReference>
<sequence>MSDYSNADITNAIHVLKSQGVSNQDILIEAEQVFDLSQKQYVVDILQESDFGSKIIRHTNNYDHNYLFEIIYQAVISGTQNQRIINVCESELNLEDLAFSKLALEYILTNRYISKYERDAFIIELYKQYQESKSYQDLVKIAESTKNIYLKQLVYKTAELVAKKNGEIPSLSSNKAATNSSNNNLDTSVITENLNSQVGNTLVETLNDFGITCSYLDTKTGPTFKRIKIKLGKGVSFKKVQGLGNDLVQQLGSELSLENPPMISVIPGAVVFDIPRCDRQIANFADYVDLQSEVDINRIIIPGGVDVDGKYIEISLCDSNVYHTLGGGMTGGGKSQFEKAMVLYLALRYPPSLVKLALSDVKLVSLTCFNGLPHLIAPVAEDAVSTLQIFNYLVAEQELRYQEFKRVGVENIGEYNQMFCDRPMPRIISVTDECFDLLSDSTYKDQIELALMKLLAKAGAAGINIFLFTQRPDKDVIKPLIRSNCSGKVAFMVSRPEDSGIILGNPDDDRAASLLGGGDMLYKSPKGVMRLQGLYLGTKAAFQEYLNKAINTVNNIACWDAKLNFSSFNIGFKSENSSNNKTPRAKLNEVVTDSINNNQSEEFSFSIILDDFTKSQISSLHSRGYELHQIVQEVFNLSRADGRKYKRIRDVVAEFIASLEEEDKNDT</sequence>
<dbReference type="GO" id="GO:0051301">
    <property type="term" value="P:cell division"/>
    <property type="evidence" value="ECO:0007669"/>
    <property type="project" value="UniProtKB-KW"/>
</dbReference>
<dbReference type="PANTHER" id="PTHR22683:SF41">
    <property type="entry name" value="DNA TRANSLOCASE FTSK"/>
    <property type="match status" value="1"/>
</dbReference>
<dbReference type="InterPro" id="IPR002543">
    <property type="entry name" value="FtsK_dom"/>
</dbReference>
<dbReference type="PROSITE" id="PS50901">
    <property type="entry name" value="FTSK"/>
    <property type="match status" value="1"/>
</dbReference>
<evidence type="ECO:0000256" key="1">
    <source>
        <dbReference type="ARBA" id="ARBA00006474"/>
    </source>
</evidence>
<evidence type="ECO:0000256" key="5">
    <source>
        <dbReference type="PROSITE-ProRule" id="PRU00289"/>
    </source>
</evidence>
<dbReference type="RefSeq" id="WP_095724328.1">
    <property type="nucleotide sequence ID" value="NZ_NTFS01000418.1"/>
</dbReference>
<dbReference type="PANTHER" id="PTHR22683">
    <property type="entry name" value="SPORULATION PROTEIN RELATED"/>
    <property type="match status" value="1"/>
</dbReference>
<dbReference type="Proteomes" id="UP000218238">
    <property type="component" value="Unassembled WGS sequence"/>
</dbReference>
<dbReference type="InterPro" id="IPR050206">
    <property type="entry name" value="FtsK/SpoIIIE/SftA"/>
</dbReference>
<feature type="binding site" evidence="5">
    <location>
        <begin position="328"/>
        <end position="335"/>
    </location>
    <ligand>
        <name>ATP</name>
        <dbReference type="ChEBI" id="CHEBI:30616"/>
    </ligand>
</feature>
<dbReference type="Gene3D" id="3.40.50.300">
    <property type="entry name" value="P-loop containing nucleotide triphosphate hydrolases"/>
    <property type="match status" value="1"/>
</dbReference>
<dbReference type="Pfam" id="PF01580">
    <property type="entry name" value="FtsK_SpoIIIE"/>
    <property type="match status" value="1"/>
</dbReference>
<reference evidence="7 8" key="1">
    <citation type="submission" date="2017-08" db="EMBL/GenBank/DDBJ databases">
        <title>Draft genome sequence of filamentous cyanobacterium Calothrix elsteri CCALA 953.</title>
        <authorList>
            <person name="Gagunashvili A.N."/>
            <person name="Elster J."/>
            <person name="Andresson O.S."/>
        </authorList>
    </citation>
    <scope>NUCLEOTIDE SEQUENCE [LARGE SCALE GENOMIC DNA]</scope>
    <source>
        <strain evidence="7 8">CCALA 953</strain>
    </source>
</reference>
<keyword evidence="7" id="KW-0131">Cell cycle</keyword>
<dbReference type="Pfam" id="PF17854">
    <property type="entry name" value="FtsK_alpha"/>
    <property type="match status" value="1"/>
</dbReference>
<name>A0A2A2TC47_9CYAN</name>
<dbReference type="InterPro" id="IPR041027">
    <property type="entry name" value="FtsK_alpha"/>
</dbReference>
<dbReference type="OrthoDB" id="9807790at2"/>
<organism evidence="7 8">
    <name type="scientific">Brunnivagina elsteri CCALA 953</name>
    <dbReference type="NCBI Taxonomy" id="987040"/>
    <lineage>
        <taxon>Bacteria</taxon>
        <taxon>Bacillati</taxon>
        <taxon>Cyanobacteriota</taxon>
        <taxon>Cyanophyceae</taxon>
        <taxon>Nostocales</taxon>
        <taxon>Calotrichaceae</taxon>
        <taxon>Brunnivagina</taxon>
    </lineage>
</organism>
<evidence type="ECO:0000256" key="2">
    <source>
        <dbReference type="ARBA" id="ARBA00022741"/>
    </source>
</evidence>
<evidence type="ECO:0000259" key="6">
    <source>
        <dbReference type="PROSITE" id="PS50901"/>
    </source>
</evidence>
<keyword evidence="2 5" id="KW-0547">Nucleotide-binding</keyword>
<comment type="similarity">
    <text evidence="1">Belongs to the FtsK/SpoIIIE/SftA family.</text>
</comment>
<keyword evidence="3 5" id="KW-0067">ATP-binding</keyword>
<protein>
    <submittedName>
        <fullName evidence="7">Cell division protein FtsK</fullName>
    </submittedName>
</protein>
<dbReference type="GO" id="GO:0003677">
    <property type="term" value="F:DNA binding"/>
    <property type="evidence" value="ECO:0007669"/>
    <property type="project" value="UniProtKB-KW"/>
</dbReference>
<keyword evidence="4" id="KW-0238">DNA-binding</keyword>
<evidence type="ECO:0000256" key="4">
    <source>
        <dbReference type="ARBA" id="ARBA00023125"/>
    </source>
</evidence>
<accession>A0A2A2TC47</accession>
<evidence type="ECO:0000313" key="8">
    <source>
        <dbReference type="Proteomes" id="UP000218238"/>
    </source>
</evidence>
<proteinExistence type="inferred from homology"/>
<keyword evidence="7" id="KW-0132">Cell division</keyword>